<dbReference type="Proteomes" id="UP000675554">
    <property type="component" value="Unassembled WGS sequence"/>
</dbReference>
<dbReference type="GO" id="GO:0006313">
    <property type="term" value="P:DNA transposition"/>
    <property type="evidence" value="ECO:0007669"/>
    <property type="project" value="InterPro"/>
</dbReference>
<name>A0A8T4IRW0_9ACTN</name>
<organism evidence="2 3">
    <name type="scientific">Streptomyces daliensis</name>
    <dbReference type="NCBI Taxonomy" id="299421"/>
    <lineage>
        <taxon>Bacteria</taxon>
        <taxon>Bacillati</taxon>
        <taxon>Actinomycetota</taxon>
        <taxon>Actinomycetes</taxon>
        <taxon>Kitasatosporales</taxon>
        <taxon>Streptomycetaceae</taxon>
        <taxon>Streptomyces</taxon>
    </lineage>
</organism>
<evidence type="ECO:0000313" key="3">
    <source>
        <dbReference type="Proteomes" id="UP000675554"/>
    </source>
</evidence>
<dbReference type="AlphaFoldDB" id="A0A8T4IRW0"/>
<sequence length="206" mass="22566">MRKHFEAMVFTALAEELRTGDVAVAGSEEYADWSEQLLPWQDVEAKLGDYLVEVGLAEPGDNAPYDAVSFRRQLQDKLTAAAAAADAGYPDNEGLVIDPATGIPSLKAHRSEGQRASAKALEQEIKARMPERSLLGIVSRTAYWVEWWRRFGPASGNEPKLKDLFGRYVITTFVKGTNMGPYEAARHIPGVSGHELSLAANPPSPR</sequence>
<dbReference type="EMBL" id="JAGSMN010000065">
    <property type="protein sequence ID" value="MBR7672094.1"/>
    <property type="molecule type" value="Genomic_DNA"/>
</dbReference>
<keyword evidence="3" id="KW-1185">Reference proteome</keyword>
<feature type="domain" description="Tn3 transposase DDE" evidence="1">
    <location>
        <begin position="138"/>
        <end position="199"/>
    </location>
</feature>
<accession>A0A8T4IRW0</accession>
<evidence type="ECO:0000313" key="2">
    <source>
        <dbReference type="EMBL" id="MBR7672094.1"/>
    </source>
</evidence>
<evidence type="ECO:0000259" key="1">
    <source>
        <dbReference type="Pfam" id="PF01526"/>
    </source>
</evidence>
<gene>
    <name evidence="2" type="ORF">KDA82_03385</name>
</gene>
<dbReference type="Pfam" id="PF01526">
    <property type="entry name" value="DDE_Tnp_Tn3"/>
    <property type="match status" value="1"/>
</dbReference>
<protein>
    <submittedName>
        <fullName evidence="2">Tn3 family transposase</fullName>
    </submittedName>
</protein>
<reference evidence="2" key="1">
    <citation type="submission" date="2021-04" db="EMBL/GenBank/DDBJ databases">
        <title>Sequencing of actinobacteria type strains.</title>
        <authorList>
            <person name="Nguyen G.-S."/>
            <person name="Wentzel A."/>
        </authorList>
    </citation>
    <scope>NUCLEOTIDE SEQUENCE</scope>
    <source>
        <strain evidence="2">DSM 42095</strain>
    </source>
</reference>
<dbReference type="InterPro" id="IPR002513">
    <property type="entry name" value="Tn3_Tnp_DDE_dom"/>
</dbReference>
<comment type="caution">
    <text evidence="2">The sequence shown here is derived from an EMBL/GenBank/DDBJ whole genome shotgun (WGS) entry which is preliminary data.</text>
</comment>
<proteinExistence type="predicted"/>
<dbReference type="GO" id="GO:0004803">
    <property type="term" value="F:transposase activity"/>
    <property type="evidence" value="ECO:0007669"/>
    <property type="project" value="InterPro"/>
</dbReference>